<proteinExistence type="predicted"/>
<organism evidence="2">
    <name type="scientific">marine metagenome</name>
    <dbReference type="NCBI Taxonomy" id="408172"/>
    <lineage>
        <taxon>unclassified sequences</taxon>
        <taxon>metagenomes</taxon>
        <taxon>ecological metagenomes</taxon>
    </lineage>
</organism>
<reference evidence="2" key="1">
    <citation type="submission" date="2018-05" db="EMBL/GenBank/DDBJ databases">
        <authorList>
            <person name="Lanie J.A."/>
            <person name="Ng W.-L."/>
            <person name="Kazmierczak K.M."/>
            <person name="Andrzejewski T.M."/>
            <person name="Davidsen T.M."/>
            <person name="Wayne K.J."/>
            <person name="Tettelin H."/>
            <person name="Glass J.I."/>
            <person name="Rusch D."/>
            <person name="Podicherti R."/>
            <person name="Tsui H.-C.T."/>
            <person name="Winkler M.E."/>
        </authorList>
    </citation>
    <scope>NUCLEOTIDE SEQUENCE</scope>
</reference>
<name>A0A382PIJ0_9ZZZZ</name>
<dbReference type="AlphaFoldDB" id="A0A382PIJ0"/>
<keyword evidence="1" id="KW-0472">Membrane</keyword>
<evidence type="ECO:0000313" key="2">
    <source>
        <dbReference type="EMBL" id="SVC72600.1"/>
    </source>
</evidence>
<feature type="transmembrane region" description="Helical" evidence="1">
    <location>
        <begin position="6"/>
        <end position="26"/>
    </location>
</feature>
<protein>
    <submittedName>
        <fullName evidence="2">Uncharacterized protein</fullName>
    </submittedName>
</protein>
<keyword evidence="1" id="KW-1133">Transmembrane helix</keyword>
<dbReference type="EMBL" id="UINC01107319">
    <property type="protein sequence ID" value="SVC72600.1"/>
    <property type="molecule type" value="Genomic_DNA"/>
</dbReference>
<sequence length="61" mass="7144">MTIELATYILWSFMFIFVFWLTMVVAKDVNYKEGYREGYEDGISLKTTSLLQGVNSKTHKE</sequence>
<gene>
    <name evidence="2" type="ORF">METZ01_LOCUS325454</name>
</gene>
<evidence type="ECO:0000256" key="1">
    <source>
        <dbReference type="SAM" id="Phobius"/>
    </source>
</evidence>
<keyword evidence="1" id="KW-0812">Transmembrane</keyword>
<accession>A0A382PIJ0</accession>